<accession>A0A6G1Q539</accession>
<evidence type="ECO:0000313" key="3">
    <source>
        <dbReference type="Proteomes" id="UP000503349"/>
    </source>
</evidence>
<name>A0A6G1Q539_CHAAH</name>
<dbReference type="AlphaFoldDB" id="A0A6G1Q539"/>
<keyword evidence="1" id="KW-0812">Transmembrane</keyword>
<keyword evidence="3" id="KW-1185">Reference proteome</keyword>
<feature type="transmembrane region" description="Helical" evidence="1">
    <location>
        <begin position="21"/>
        <end position="39"/>
    </location>
</feature>
<keyword evidence="1" id="KW-0472">Membrane</keyword>
<reference evidence="3" key="2">
    <citation type="submission" date="2019-02" db="EMBL/GenBank/DDBJ databases">
        <title>Opniocepnalus argus Var Kimnra genome.</title>
        <authorList>
            <person name="Zhou C."/>
            <person name="Xiao S."/>
        </authorList>
    </citation>
    <scope>NUCLEOTIDE SEQUENCE [LARGE SCALE GENOMIC DNA]</scope>
</reference>
<keyword evidence="1" id="KW-1133">Transmembrane helix</keyword>
<dbReference type="Proteomes" id="UP000503349">
    <property type="component" value="Chromosome 13"/>
</dbReference>
<proteinExistence type="predicted"/>
<reference evidence="2 3" key="1">
    <citation type="submission" date="2019-02" db="EMBL/GenBank/DDBJ databases">
        <title>Opniocepnalus argus genome.</title>
        <authorList>
            <person name="Zhou C."/>
            <person name="Xiao S."/>
        </authorList>
    </citation>
    <scope>NUCLEOTIDE SEQUENCE [LARGE SCALE GENOMIC DNA]</scope>
    <source>
        <strain evidence="2">OARG1902GOOAL</strain>
        <tissue evidence="2">Muscle</tissue>
    </source>
</reference>
<dbReference type="EMBL" id="CM015724">
    <property type="protein sequence ID" value="KAF3697622.1"/>
    <property type="molecule type" value="Genomic_DNA"/>
</dbReference>
<evidence type="ECO:0000313" key="2">
    <source>
        <dbReference type="EMBL" id="KAF3697622.1"/>
    </source>
</evidence>
<organism evidence="2 3">
    <name type="scientific">Channa argus</name>
    <name type="common">Northern snakehead</name>
    <name type="synonym">Ophicephalus argus</name>
    <dbReference type="NCBI Taxonomy" id="215402"/>
    <lineage>
        <taxon>Eukaryota</taxon>
        <taxon>Metazoa</taxon>
        <taxon>Chordata</taxon>
        <taxon>Craniata</taxon>
        <taxon>Vertebrata</taxon>
        <taxon>Euteleostomi</taxon>
        <taxon>Actinopterygii</taxon>
        <taxon>Neopterygii</taxon>
        <taxon>Teleostei</taxon>
        <taxon>Neoteleostei</taxon>
        <taxon>Acanthomorphata</taxon>
        <taxon>Anabantaria</taxon>
        <taxon>Anabantiformes</taxon>
        <taxon>Channoidei</taxon>
        <taxon>Channidae</taxon>
        <taxon>Channa</taxon>
    </lineage>
</organism>
<gene>
    <name evidence="2" type="ORF">EXN66_Car013302</name>
</gene>
<protein>
    <submittedName>
        <fullName evidence="2">Uncharacterized protein</fullName>
    </submittedName>
</protein>
<sequence length="135" mass="15566">MAAAAASSRGGGLTGARTTKGLFFIFTLLLLVCIASSLTDQDKLEDYKSRISFLYDFLDKKFKEMDLKLILLEHASADFPPLLELIEITKRFTKNVYIYMKRKEENFAEEIENGEKKLEEMRNFIKFHEANQAEL</sequence>
<evidence type="ECO:0000256" key="1">
    <source>
        <dbReference type="SAM" id="Phobius"/>
    </source>
</evidence>